<organism evidence="2 3">
    <name type="scientific">Karstenula rhodostoma CBS 690.94</name>
    <dbReference type="NCBI Taxonomy" id="1392251"/>
    <lineage>
        <taxon>Eukaryota</taxon>
        <taxon>Fungi</taxon>
        <taxon>Dikarya</taxon>
        <taxon>Ascomycota</taxon>
        <taxon>Pezizomycotina</taxon>
        <taxon>Dothideomycetes</taxon>
        <taxon>Pleosporomycetidae</taxon>
        <taxon>Pleosporales</taxon>
        <taxon>Massarineae</taxon>
        <taxon>Didymosphaeriaceae</taxon>
        <taxon>Karstenula</taxon>
    </lineage>
</organism>
<dbReference type="AlphaFoldDB" id="A0A9P4PT17"/>
<feature type="compositionally biased region" description="Pro residues" evidence="1">
    <location>
        <begin position="25"/>
        <end position="42"/>
    </location>
</feature>
<feature type="compositionally biased region" description="Pro residues" evidence="1">
    <location>
        <begin position="165"/>
        <end position="180"/>
    </location>
</feature>
<feature type="region of interest" description="Disordered" evidence="1">
    <location>
        <begin position="1"/>
        <end position="52"/>
    </location>
</feature>
<evidence type="ECO:0000313" key="3">
    <source>
        <dbReference type="Proteomes" id="UP000799764"/>
    </source>
</evidence>
<proteinExistence type="predicted"/>
<dbReference type="EMBL" id="MU001495">
    <property type="protein sequence ID" value="KAF2448286.1"/>
    <property type="molecule type" value="Genomic_DNA"/>
</dbReference>
<name>A0A9P4PT17_9PLEO</name>
<gene>
    <name evidence="2" type="ORF">P171DRAFT_210037</name>
</gene>
<keyword evidence="3" id="KW-1185">Reference proteome</keyword>
<feature type="region of interest" description="Disordered" evidence="1">
    <location>
        <begin position="159"/>
        <end position="256"/>
    </location>
</feature>
<protein>
    <submittedName>
        <fullName evidence="2">Uncharacterized protein</fullName>
    </submittedName>
</protein>
<dbReference type="Proteomes" id="UP000799764">
    <property type="component" value="Unassembled WGS sequence"/>
</dbReference>
<dbReference type="OrthoDB" id="3783461at2759"/>
<feature type="compositionally biased region" description="Basic residues" evidence="1">
    <location>
        <begin position="1"/>
        <end position="11"/>
    </location>
</feature>
<accession>A0A9P4PT17</accession>
<sequence length="357" mass="39747">MTVFSRTKRASKAVEEPKIVVEPAGLPPPPPARPAPIPPIDPTKPAHTESPAVMTAEEARARIAANRKRQSDIIRRSAALSYTQSHTHSRTVSEYSLPGSGWQTHRTREPTSIEAIIQDMPIYDAKLLPPPLVVHRAEPARRESQHTLYHRHSEEFHAYSNPRAVPLPPPIKTQPLPPPRSRSRRLTKTKPSSPLPVVPIQPEEEYFSSSSRDSTRNSASTANSDASSATSASSVFIEHTETKQTPAKIPNFSKPTKTAKKEKPVLEISLPYSCNVDNYVEEVKTAKSLIPTWRYEDLSTDNQLPTPVTTMSAAHTRNQSWGHSRKTSFDICTLFLRFGLAFTAVIPRFRGSPSSWF</sequence>
<evidence type="ECO:0000313" key="2">
    <source>
        <dbReference type="EMBL" id="KAF2448286.1"/>
    </source>
</evidence>
<feature type="compositionally biased region" description="Low complexity" evidence="1">
    <location>
        <begin position="208"/>
        <end position="234"/>
    </location>
</feature>
<reference evidence="2" key="1">
    <citation type="journal article" date="2020" name="Stud. Mycol.">
        <title>101 Dothideomycetes genomes: a test case for predicting lifestyles and emergence of pathogens.</title>
        <authorList>
            <person name="Haridas S."/>
            <person name="Albert R."/>
            <person name="Binder M."/>
            <person name="Bloem J."/>
            <person name="Labutti K."/>
            <person name="Salamov A."/>
            <person name="Andreopoulos B."/>
            <person name="Baker S."/>
            <person name="Barry K."/>
            <person name="Bills G."/>
            <person name="Bluhm B."/>
            <person name="Cannon C."/>
            <person name="Castanera R."/>
            <person name="Culley D."/>
            <person name="Daum C."/>
            <person name="Ezra D."/>
            <person name="Gonzalez J."/>
            <person name="Henrissat B."/>
            <person name="Kuo A."/>
            <person name="Liang C."/>
            <person name="Lipzen A."/>
            <person name="Lutzoni F."/>
            <person name="Magnuson J."/>
            <person name="Mondo S."/>
            <person name="Nolan M."/>
            <person name="Ohm R."/>
            <person name="Pangilinan J."/>
            <person name="Park H.-J."/>
            <person name="Ramirez L."/>
            <person name="Alfaro M."/>
            <person name="Sun H."/>
            <person name="Tritt A."/>
            <person name="Yoshinaga Y."/>
            <person name="Zwiers L.-H."/>
            <person name="Turgeon B."/>
            <person name="Goodwin S."/>
            <person name="Spatafora J."/>
            <person name="Crous P."/>
            <person name="Grigoriev I."/>
        </authorList>
    </citation>
    <scope>NUCLEOTIDE SEQUENCE</scope>
    <source>
        <strain evidence="2">CBS 690.94</strain>
    </source>
</reference>
<comment type="caution">
    <text evidence="2">The sequence shown here is derived from an EMBL/GenBank/DDBJ whole genome shotgun (WGS) entry which is preliminary data.</text>
</comment>
<evidence type="ECO:0000256" key="1">
    <source>
        <dbReference type="SAM" id="MobiDB-lite"/>
    </source>
</evidence>